<sequence>MLIIAGGQTIGGKLAEVISGRGAKGATAKSESAGNLEPGNSASTSLPRNGDRLVINQGNLPTCGPNSCAMVLDAAGLKYDIGKLITQSGVTSQGTTLGRLSNTLNQNGLSAQRVAGVSIESTANGNPAIVRMNLERGGHAVVVDGVTIRNGQQVVAIRDPALGRQYFTPINEFKAKFSGEAIFTNGAKK</sequence>
<evidence type="ECO:0000259" key="2">
    <source>
        <dbReference type="PROSITE" id="PS50990"/>
    </source>
</evidence>
<keyword evidence="4" id="KW-1185">Reference proteome</keyword>
<proteinExistence type="predicted"/>
<dbReference type="KEGG" id="lri:NCTC12151_03513"/>
<evidence type="ECO:0000256" key="1">
    <source>
        <dbReference type="SAM" id="MobiDB-lite"/>
    </source>
</evidence>
<evidence type="ECO:0000313" key="3">
    <source>
        <dbReference type="EMBL" id="SQI44178.1"/>
    </source>
</evidence>
<protein>
    <submittedName>
        <fullName evidence="3">NHLM bacteriocin system ABC transporter, peptidase/ATP-binding protein</fullName>
    </submittedName>
</protein>
<dbReference type="GO" id="GO:0008233">
    <property type="term" value="F:peptidase activity"/>
    <property type="evidence" value="ECO:0007669"/>
    <property type="project" value="InterPro"/>
</dbReference>
<name>A0A2X4V7M5_9GAMM</name>
<feature type="region of interest" description="Disordered" evidence="1">
    <location>
        <begin position="26"/>
        <end position="50"/>
    </location>
</feature>
<dbReference type="EMBL" id="LS483470">
    <property type="protein sequence ID" value="SQI44178.1"/>
    <property type="molecule type" value="Genomic_DNA"/>
</dbReference>
<dbReference type="GO" id="GO:0005524">
    <property type="term" value="F:ATP binding"/>
    <property type="evidence" value="ECO:0007669"/>
    <property type="project" value="UniProtKB-KW"/>
</dbReference>
<keyword evidence="3" id="KW-0067">ATP-binding</keyword>
<dbReference type="Pfam" id="PF03412">
    <property type="entry name" value="Peptidase_C39"/>
    <property type="match status" value="1"/>
</dbReference>
<dbReference type="Proteomes" id="UP000249005">
    <property type="component" value="Chromosome 1"/>
</dbReference>
<organism evidence="3 4">
    <name type="scientific">Leminorella richardii</name>
    <dbReference type="NCBI Taxonomy" id="158841"/>
    <lineage>
        <taxon>Bacteria</taxon>
        <taxon>Pseudomonadati</taxon>
        <taxon>Pseudomonadota</taxon>
        <taxon>Gammaproteobacteria</taxon>
        <taxon>Enterobacterales</taxon>
        <taxon>Budviciaceae</taxon>
        <taxon>Leminorella</taxon>
    </lineage>
</organism>
<dbReference type="AlphaFoldDB" id="A0A2X4V7M5"/>
<dbReference type="CDD" id="cd02259">
    <property type="entry name" value="Peptidase_C39_like"/>
    <property type="match status" value="1"/>
</dbReference>
<keyword evidence="3" id="KW-0547">Nucleotide-binding</keyword>
<gene>
    <name evidence="3" type="ORF">NCTC12151_03513</name>
</gene>
<dbReference type="GO" id="GO:0016020">
    <property type="term" value="C:membrane"/>
    <property type="evidence" value="ECO:0007669"/>
    <property type="project" value="InterPro"/>
</dbReference>
<dbReference type="Gene3D" id="3.90.70.10">
    <property type="entry name" value="Cysteine proteinases"/>
    <property type="match status" value="1"/>
</dbReference>
<feature type="domain" description="Peptidase C39" evidence="2">
    <location>
        <begin position="57"/>
        <end position="184"/>
    </location>
</feature>
<dbReference type="RefSeq" id="WP_170126567.1">
    <property type="nucleotide sequence ID" value="NZ_LR698987.1"/>
</dbReference>
<feature type="compositionally biased region" description="Polar residues" evidence="1">
    <location>
        <begin position="29"/>
        <end position="47"/>
    </location>
</feature>
<dbReference type="GO" id="GO:0006508">
    <property type="term" value="P:proteolysis"/>
    <property type="evidence" value="ECO:0007669"/>
    <property type="project" value="InterPro"/>
</dbReference>
<evidence type="ECO:0000313" key="4">
    <source>
        <dbReference type="Proteomes" id="UP000249005"/>
    </source>
</evidence>
<dbReference type="PROSITE" id="PS50990">
    <property type="entry name" value="PEPTIDASE_C39"/>
    <property type="match status" value="1"/>
</dbReference>
<dbReference type="InterPro" id="IPR005074">
    <property type="entry name" value="Peptidase_C39"/>
</dbReference>
<accession>A0A2X4V7M5</accession>
<reference evidence="3 4" key="1">
    <citation type="submission" date="2018-06" db="EMBL/GenBank/DDBJ databases">
        <authorList>
            <consortium name="Pathogen Informatics"/>
            <person name="Doyle S."/>
        </authorList>
    </citation>
    <scope>NUCLEOTIDE SEQUENCE [LARGE SCALE GENOMIC DNA]</scope>
    <source>
        <strain evidence="3 4">NCTC12151</strain>
    </source>
</reference>